<dbReference type="RefSeq" id="WP_084757061.1">
    <property type="nucleotide sequence ID" value="NZ_FSQT01000001.1"/>
</dbReference>
<keyword evidence="2" id="KW-0067">ATP-binding</keyword>
<dbReference type="STRING" id="709881.SAMN04489832_0453"/>
<reference evidence="6" key="1">
    <citation type="submission" date="2016-12" db="EMBL/GenBank/DDBJ databases">
        <authorList>
            <person name="Varghese N."/>
            <person name="Submissions S."/>
        </authorList>
    </citation>
    <scope>NUCLEOTIDE SEQUENCE [LARGE SCALE GENOMIC DNA]</scope>
    <source>
        <strain evidence="6">DSM 45599</strain>
    </source>
</reference>
<accession>A0A1N5TZ53</accession>
<evidence type="ECO:0000256" key="1">
    <source>
        <dbReference type="ARBA" id="ARBA00022763"/>
    </source>
</evidence>
<dbReference type="GO" id="GO:0006281">
    <property type="term" value="P:DNA repair"/>
    <property type="evidence" value="ECO:0007669"/>
    <property type="project" value="UniProtKB-KW"/>
</dbReference>
<evidence type="ECO:0000256" key="3">
    <source>
        <dbReference type="ARBA" id="ARBA00023204"/>
    </source>
</evidence>
<keyword evidence="2" id="KW-0378">Hydrolase</keyword>
<dbReference type="GO" id="GO:0004386">
    <property type="term" value="F:helicase activity"/>
    <property type="evidence" value="ECO:0007669"/>
    <property type="project" value="UniProtKB-KW"/>
</dbReference>
<feature type="domain" description="PD-(D/E)XK endonuclease-like" evidence="4">
    <location>
        <begin position="280"/>
        <end position="524"/>
    </location>
</feature>
<keyword evidence="2" id="KW-0347">Helicase</keyword>
<organism evidence="5 6">
    <name type="scientific">Micromonospora cremea</name>
    <dbReference type="NCBI Taxonomy" id="709881"/>
    <lineage>
        <taxon>Bacteria</taxon>
        <taxon>Bacillati</taxon>
        <taxon>Actinomycetota</taxon>
        <taxon>Actinomycetes</taxon>
        <taxon>Micromonosporales</taxon>
        <taxon>Micromonosporaceae</taxon>
        <taxon>Micromonospora</taxon>
    </lineage>
</organism>
<gene>
    <name evidence="5" type="ORF">SAMN04489832_0453</name>
</gene>
<evidence type="ECO:0000256" key="2">
    <source>
        <dbReference type="ARBA" id="ARBA00022806"/>
    </source>
</evidence>
<dbReference type="InterPro" id="IPR038726">
    <property type="entry name" value="PDDEXK_AddAB-type"/>
</dbReference>
<keyword evidence="1" id="KW-0227">DNA damage</keyword>
<keyword evidence="3" id="KW-0234">DNA repair</keyword>
<evidence type="ECO:0000313" key="5">
    <source>
        <dbReference type="EMBL" id="SIM53298.1"/>
    </source>
</evidence>
<dbReference type="EMBL" id="FSQT01000001">
    <property type="protein sequence ID" value="SIM53298.1"/>
    <property type="molecule type" value="Genomic_DNA"/>
</dbReference>
<keyword evidence="2" id="KW-0547">Nucleotide-binding</keyword>
<evidence type="ECO:0000259" key="4">
    <source>
        <dbReference type="Pfam" id="PF12705"/>
    </source>
</evidence>
<keyword evidence="6" id="KW-1185">Reference proteome</keyword>
<dbReference type="AlphaFoldDB" id="A0A1N5TZ53"/>
<name>A0A1N5TZ53_9ACTN</name>
<sequence length="547" mass="60808">MPLWRPSGFDLTPATLLKVSASDVDNDEICPQHAYVKTHVDSQIIGAHGWSKTYDPEDIPLKQFLAALDKFHAERRSGASFASAQSAAAAVIQPPHPGLRAYLSRALDNYLDFFESREEAHTAPLHYLGHNITRRTTQRGALSFWGAPTYRSGAGDIEVHRLRIKQARPNVTRWAVLAAYVVSQLGGRPANSVTVIDVSLHHSSLIRHNEAMLLERVSPAESDGLFQATARPRALELIEGGDPTPGRDCASCKAVGVCDGLIPMDGVLGQVEKGPYTRSVSATDLRTYERCPARWYMQQKLHLPADEEAESHGTDADRGRAVHLWLKIAHSRGIRCDEADLPDVRDPHHVAASELDEDSYGAALPFLRQHLEHCPLGESVRILSADERQYGWDVTADAVVVSKPDLLYMRDGNLVVRETKTTNLGLPGDEASARDSFDEIVYWLLSLVDRGWRQHYGVESATVELEVLGRSGSALYSYPTTDSTLMLIADTRIMHRVAGWHYDTEWRTKPSEHCRTCPMALWCPDRERYLDAPPHGSTRFDETGATL</sequence>
<proteinExistence type="predicted"/>
<evidence type="ECO:0000313" key="6">
    <source>
        <dbReference type="Proteomes" id="UP000185124"/>
    </source>
</evidence>
<dbReference type="OrthoDB" id="3588062at2"/>
<protein>
    <submittedName>
        <fullName evidence="5">PD-(D/E)XK nuclease superfamily protein</fullName>
    </submittedName>
</protein>
<dbReference type="Proteomes" id="UP000185124">
    <property type="component" value="Unassembled WGS sequence"/>
</dbReference>
<dbReference type="Pfam" id="PF12705">
    <property type="entry name" value="PDDEXK_1"/>
    <property type="match status" value="1"/>
</dbReference>